<evidence type="ECO:0000313" key="4">
    <source>
        <dbReference type="Proteomes" id="UP000000557"/>
    </source>
</evidence>
<feature type="region of interest" description="Disordered" evidence="1">
    <location>
        <begin position="107"/>
        <end position="187"/>
    </location>
</feature>
<dbReference type="STRING" id="251221.gene:10760952"/>
<dbReference type="HOGENOM" id="CLU_952367_0_0_3"/>
<sequence length="292" mass="31021">MRAVIDPERLERILGDLIRRSGWPGAVLPQPAAAPPEEERLWQEAMAGPDLRRKWSPWLLGTSALAVAAAVLVMFASTRLLRERPPSQPSPSNSDPVTITAAKPREAPALPRPAAQPQTASPPQSPRPTVLIPATPPPAKPRRPAAPPPPPPTLLADAPPTTQPGSPPVLTRSGEPDRPAPSSAQANASELYATSLCFALSNTIDFPEPGTGLSIFEVALTVEGGRASLKEPPQTITSGGEALDAAARTALEALPLPSWPRPENLSVRYLLVFDADQQKVTCKQTRPYPDTP</sequence>
<name>Q7NFT4_GLOVI</name>
<reference evidence="3 4" key="1">
    <citation type="journal article" date="2003" name="DNA Res.">
        <title>Complete genome structure of Gloeobacter violaceus PCC 7421, a cyanobacterium that lacks thylakoids.</title>
        <authorList>
            <person name="Nakamura Y."/>
            <person name="Kaneko T."/>
            <person name="Sato S."/>
            <person name="Mimuro M."/>
            <person name="Miyashita H."/>
            <person name="Tsuchiya T."/>
            <person name="Sasamoto S."/>
            <person name="Watanabe A."/>
            <person name="Kawashima K."/>
            <person name="Kishida Y."/>
            <person name="Kiyokawa C."/>
            <person name="Kohara M."/>
            <person name="Matsumoto M."/>
            <person name="Matsuno A."/>
            <person name="Nakazaki N."/>
            <person name="Shimpo S."/>
            <person name="Takeuchi C."/>
            <person name="Yamada M."/>
            <person name="Tabata S."/>
        </authorList>
    </citation>
    <scope>NUCLEOTIDE SEQUENCE [LARGE SCALE GENOMIC DNA]</scope>
    <source>
        <strain evidence="4">ATCC 29082 / PCC 7421</strain>
    </source>
</reference>
<gene>
    <name evidence="3" type="ordered locus">gll3440</name>
</gene>
<feature type="compositionally biased region" description="Low complexity" evidence="1">
    <location>
        <begin position="107"/>
        <end position="122"/>
    </location>
</feature>
<proteinExistence type="predicted"/>
<dbReference type="KEGG" id="gvi:gll3440"/>
<dbReference type="EnsemblBacteria" id="BAC91381">
    <property type="protein sequence ID" value="BAC91381"/>
    <property type="gene ID" value="BAC91381"/>
</dbReference>
<keyword evidence="2" id="KW-0472">Membrane</keyword>
<dbReference type="eggNOG" id="COG1595">
    <property type="taxonomic scope" value="Bacteria"/>
</dbReference>
<accession>Q7NFT4</accession>
<dbReference type="AlphaFoldDB" id="Q7NFT4"/>
<protein>
    <submittedName>
        <fullName evidence="3">Gll3440 protein</fullName>
    </submittedName>
</protein>
<keyword evidence="4" id="KW-1185">Reference proteome</keyword>
<feature type="compositionally biased region" description="Pro residues" evidence="1">
    <location>
        <begin position="134"/>
        <end position="153"/>
    </location>
</feature>
<organism evidence="3 4">
    <name type="scientific">Gloeobacter violaceus (strain ATCC 29082 / PCC 7421)</name>
    <dbReference type="NCBI Taxonomy" id="251221"/>
    <lineage>
        <taxon>Bacteria</taxon>
        <taxon>Bacillati</taxon>
        <taxon>Cyanobacteriota</taxon>
        <taxon>Cyanophyceae</taxon>
        <taxon>Gloeobacterales</taxon>
        <taxon>Gloeobacteraceae</taxon>
        <taxon>Gloeobacter</taxon>
    </lineage>
</organism>
<reference evidence="3 4" key="2">
    <citation type="journal article" date="2003" name="DNA Res.">
        <title>Complete genome structure of Gloeobacter violaceus PCC 7421, a cyanobacterium that lacks thylakoids (supplement).</title>
        <authorList>
            <person name="Nakamura Y."/>
            <person name="Kaneko T."/>
            <person name="Sato S."/>
            <person name="Mimuro M."/>
            <person name="Miyashita H."/>
            <person name="Tsuchiya T."/>
            <person name="Sasamoto S."/>
            <person name="Watanabe A."/>
            <person name="Kawashima K."/>
            <person name="Kishida Y."/>
            <person name="Kiyokawa C."/>
            <person name="Kohara M."/>
            <person name="Matsumoto M."/>
            <person name="Matsuno A."/>
            <person name="Nakazaki N."/>
            <person name="Shimpo S."/>
            <person name="Takeuchi C."/>
            <person name="Yamada M."/>
            <person name="Tabata S."/>
        </authorList>
    </citation>
    <scope>NUCLEOTIDE SEQUENCE [LARGE SCALE GENOMIC DNA]</scope>
    <source>
        <strain evidence="4">ATCC 29082 / PCC 7421</strain>
    </source>
</reference>
<dbReference type="Proteomes" id="UP000000557">
    <property type="component" value="Chromosome"/>
</dbReference>
<evidence type="ECO:0000313" key="3">
    <source>
        <dbReference type="EMBL" id="BAC91381.1"/>
    </source>
</evidence>
<evidence type="ECO:0000256" key="2">
    <source>
        <dbReference type="SAM" id="Phobius"/>
    </source>
</evidence>
<feature type="transmembrane region" description="Helical" evidence="2">
    <location>
        <begin position="55"/>
        <end position="76"/>
    </location>
</feature>
<dbReference type="EMBL" id="BA000045">
    <property type="protein sequence ID" value="BAC91381.1"/>
    <property type="molecule type" value="Genomic_DNA"/>
</dbReference>
<evidence type="ECO:0000256" key="1">
    <source>
        <dbReference type="SAM" id="MobiDB-lite"/>
    </source>
</evidence>
<keyword evidence="2" id="KW-0812">Transmembrane</keyword>
<keyword evidence="2" id="KW-1133">Transmembrane helix</keyword>
<dbReference type="InParanoid" id="Q7NFT4"/>